<protein>
    <recommendedName>
        <fullName evidence="2">Glycosyltransferase</fullName>
    </recommendedName>
</protein>
<evidence type="ECO:0000313" key="1">
    <source>
        <dbReference type="EMBL" id="XBW08448.1"/>
    </source>
</evidence>
<proteinExistence type="predicted"/>
<dbReference type="AlphaFoldDB" id="A0AAU7V860"/>
<dbReference type="RefSeq" id="WP_350258647.1">
    <property type="nucleotide sequence ID" value="NZ_CP138335.1"/>
</dbReference>
<dbReference type="Gene3D" id="3.40.50.2000">
    <property type="entry name" value="Glycogen Phosphorylase B"/>
    <property type="match status" value="1"/>
</dbReference>
<dbReference type="KEGG" id="sapp:SAC06_02515"/>
<gene>
    <name evidence="1" type="ORF">SAC06_02515</name>
</gene>
<dbReference type="SUPFAM" id="SSF53756">
    <property type="entry name" value="UDP-Glycosyltransferase/glycogen phosphorylase"/>
    <property type="match status" value="1"/>
</dbReference>
<accession>A0AAU7V860</accession>
<sequence length="374" mass="41890">MKRARLLILAFSDLSHDARVLKQIRAFAPNYEVTTCGYGPAIEGVADHVQLDDTWISWAYGRAELVTYQFRKAYWLNPAVRGAQDLLADREFDVILANDFETVPLALSLQPTRGVHADLHEYAPEQKNGGWKWNLFIRPFREWICRTYLPQCASTTTVNRGIAERYHQKFGINPGVVWNAAPYAELAPSEVHSPIRLVHHGAAHRDRKLETMAEAVLAAQADLTMDFYLVPVDPSYVAELSDRFADSPQIRILPPLPYDEIIPTINTYDVGLFTLEPTNFNFKMVLPNKLFDFIQARLGIIIGPSQEMAAVVKQFHNGAVTSSFSVESLAGALRRLRAEDVQRWKAASDAAARAASAELQVATWERAIAELAGV</sequence>
<evidence type="ECO:0008006" key="2">
    <source>
        <dbReference type="Google" id="ProtNLM"/>
    </source>
</evidence>
<reference evidence="1" key="1">
    <citation type="submission" date="2023-11" db="EMBL/GenBank/DDBJ databases">
        <title>Scrofimicrobium hongkongense sp. nov., isolated from a patient with peritonitis.</title>
        <authorList>
            <person name="Lao H.Y."/>
            <person name="Wong A.Y.P."/>
            <person name="Ng T.L."/>
            <person name="Wong R.Y.L."/>
            <person name="Yau M.C.Y."/>
            <person name="Lam J.Y.W."/>
            <person name="Siu G.K.H."/>
        </authorList>
    </citation>
    <scope>NUCLEOTIDE SEQUENCE</scope>
    <source>
        <strain evidence="1">R131</strain>
    </source>
</reference>
<name>A0AAU7V860_9ACTO</name>
<organism evidence="1">
    <name type="scientific">Scrofimicrobium appendicitidis</name>
    <dbReference type="NCBI Taxonomy" id="3079930"/>
    <lineage>
        <taxon>Bacteria</taxon>
        <taxon>Bacillati</taxon>
        <taxon>Actinomycetota</taxon>
        <taxon>Actinomycetes</taxon>
        <taxon>Actinomycetales</taxon>
        <taxon>Actinomycetaceae</taxon>
        <taxon>Scrofimicrobium</taxon>
    </lineage>
</organism>
<dbReference type="EMBL" id="CP138335">
    <property type="protein sequence ID" value="XBW08448.1"/>
    <property type="molecule type" value="Genomic_DNA"/>
</dbReference>